<dbReference type="Proteomes" id="UP001234178">
    <property type="component" value="Unassembled WGS sequence"/>
</dbReference>
<gene>
    <name evidence="1" type="ORF">OUZ56_021134</name>
</gene>
<evidence type="ECO:0000313" key="1">
    <source>
        <dbReference type="EMBL" id="KAK4012032.1"/>
    </source>
</evidence>
<evidence type="ECO:0000313" key="2">
    <source>
        <dbReference type="Proteomes" id="UP001234178"/>
    </source>
</evidence>
<organism evidence="1 2">
    <name type="scientific">Daphnia magna</name>
    <dbReference type="NCBI Taxonomy" id="35525"/>
    <lineage>
        <taxon>Eukaryota</taxon>
        <taxon>Metazoa</taxon>
        <taxon>Ecdysozoa</taxon>
        <taxon>Arthropoda</taxon>
        <taxon>Crustacea</taxon>
        <taxon>Branchiopoda</taxon>
        <taxon>Diplostraca</taxon>
        <taxon>Cladocera</taxon>
        <taxon>Anomopoda</taxon>
        <taxon>Daphniidae</taxon>
        <taxon>Daphnia</taxon>
    </lineage>
</organism>
<accession>A0ABQ9ZGI0</accession>
<protein>
    <submittedName>
        <fullName evidence="1">Uncharacterized protein</fullName>
    </submittedName>
</protein>
<proteinExistence type="predicted"/>
<reference evidence="1 2" key="1">
    <citation type="journal article" date="2023" name="Nucleic Acids Res.">
        <title>The hologenome of Daphnia magna reveals possible DNA methylation and microbiome-mediated evolution of the host genome.</title>
        <authorList>
            <person name="Chaturvedi A."/>
            <person name="Li X."/>
            <person name="Dhandapani V."/>
            <person name="Marshall H."/>
            <person name="Kissane S."/>
            <person name="Cuenca-Cambronero M."/>
            <person name="Asole G."/>
            <person name="Calvet F."/>
            <person name="Ruiz-Romero M."/>
            <person name="Marangio P."/>
            <person name="Guigo R."/>
            <person name="Rago D."/>
            <person name="Mirbahai L."/>
            <person name="Eastwood N."/>
            <person name="Colbourne J.K."/>
            <person name="Zhou J."/>
            <person name="Mallon E."/>
            <person name="Orsini L."/>
        </authorList>
    </citation>
    <scope>NUCLEOTIDE SEQUENCE [LARGE SCALE GENOMIC DNA]</scope>
    <source>
        <strain evidence="1">LRV0_1</strain>
    </source>
</reference>
<sequence>MPIESCNWTPSDATFNIVQVAYNDCIEKTRSEGNCRLTGEIKTFHTSSITLCSFGKNKLVMCGDVPFCLTVVRSSQL</sequence>
<comment type="caution">
    <text evidence="1">The sequence shown here is derived from an EMBL/GenBank/DDBJ whole genome shotgun (WGS) entry which is preliminary data.</text>
</comment>
<keyword evidence="2" id="KW-1185">Reference proteome</keyword>
<name>A0ABQ9ZGI0_9CRUS</name>
<dbReference type="EMBL" id="JAOYFB010000003">
    <property type="protein sequence ID" value="KAK4012032.1"/>
    <property type="molecule type" value="Genomic_DNA"/>
</dbReference>